<accession>A0A7R7EL33</accession>
<proteinExistence type="predicted"/>
<protein>
    <submittedName>
        <fullName evidence="2">Aminoglycoside phosphotransferase</fullName>
    </submittedName>
</protein>
<dbReference type="Pfam" id="PF01636">
    <property type="entry name" value="APH"/>
    <property type="match status" value="1"/>
</dbReference>
<dbReference type="EMBL" id="AP024169">
    <property type="protein sequence ID" value="BCN31015.1"/>
    <property type="molecule type" value="Genomic_DNA"/>
</dbReference>
<dbReference type="InterPro" id="IPR011009">
    <property type="entry name" value="Kinase-like_dom_sf"/>
</dbReference>
<dbReference type="SUPFAM" id="SSF56112">
    <property type="entry name" value="Protein kinase-like (PK-like)"/>
    <property type="match status" value="1"/>
</dbReference>
<dbReference type="Proteomes" id="UP000595897">
    <property type="component" value="Chromosome"/>
</dbReference>
<evidence type="ECO:0000313" key="3">
    <source>
        <dbReference type="Proteomes" id="UP000595897"/>
    </source>
</evidence>
<keyword evidence="2" id="KW-0808">Transferase</keyword>
<name>A0A7R7EL33_9FIRM</name>
<keyword evidence="3" id="KW-1185">Reference proteome</keyword>
<evidence type="ECO:0000259" key="1">
    <source>
        <dbReference type="Pfam" id="PF01636"/>
    </source>
</evidence>
<dbReference type="GO" id="GO:0016740">
    <property type="term" value="F:transferase activity"/>
    <property type="evidence" value="ECO:0007669"/>
    <property type="project" value="UniProtKB-KW"/>
</dbReference>
<feature type="domain" description="Aminoglycoside phosphotransferase" evidence="1">
    <location>
        <begin position="13"/>
        <end position="233"/>
    </location>
</feature>
<gene>
    <name evidence="2" type="ORF">bsdtb5_23100</name>
</gene>
<dbReference type="Gene3D" id="3.90.1200.10">
    <property type="match status" value="1"/>
</dbReference>
<dbReference type="AlphaFoldDB" id="A0A7R7EL33"/>
<reference evidence="2 3" key="1">
    <citation type="submission" date="2020-11" db="EMBL/GenBank/DDBJ databases">
        <title>Draft genome sequencing of a Lachnospiraceae strain isolated from anoxic soil subjected to BSD treatment.</title>
        <authorList>
            <person name="Uek A."/>
            <person name="Tonouchi A."/>
        </authorList>
    </citation>
    <scope>NUCLEOTIDE SEQUENCE [LARGE SCALE GENOMIC DNA]</scope>
    <source>
        <strain evidence="2 3">TB5</strain>
    </source>
</reference>
<evidence type="ECO:0000313" key="2">
    <source>
        <dbReference type="EMBL" id="BCN31015.1"/>
    </source>
</evidence>
<dbReference type="PANTHER" id="PTHR41283">
    <property type="entry name" value="AMINOGLYCOSIDE PHOSPHOTRANSFERASE"/>
    <property type="match status" value="1"/>
</dbReference>
<dbReference type="RefSeq" id="WP_271712166.1">
    <property type="nucleotide sequence ID" value="NZ_AP024169.1"/>
</dbReference>
<dbReference type="InterPro" id="IPR002575">
    <property type="entry name" value="Aminoglycoside_PTrfase"/>
</dbReference>
<organism evidence="2 3">
    <name type="scientific">Anaeromicropila herbilytica</name>
    <dbReference type="NCBI Taxonomy" id="2785025"/>
    <lineage>
        <taxon>Bacteria</taxon>
        <taxon>Bacillati</taxon>
        <taxon>Bacillota</taxon>
        <taxon>Clostridia</taxon>
        <taxon>Lachnospirales</taxon>
        <taxon>Lachnospiraceae</taxon>
        <taxon>Anaeromicropila</taxon>
    </lineage>
</organism>
<dbReference type="PANTHER" id="PTHR41283:SF1">
    <property type="entry name" value="AMINOGLYCOSIDE PHOSPHOTRANSFERASE DOMAIN-CONTAINING PROTEIN"/>
    <property type="match status" value="1"/>
</dbReference>
<dbReference type="KEGG" id="ahb:bsdtb5_23100"/>
<sequence>MIEIPLYGTFTVINPIEKGMSGDKKYYIETNNNERLLLRIADISEYEQKKTEYERMNKLSANGVPMPRTIDFGICNADKSVYTLLEWIDGNEVEEIVNRMDEKEQYLMGVESGKILKQIHTLDEHKEIADWSTRYFAIIDERINAFHKEGVAFSGSDKIIAYLEKNRGLLKNRPQCYHHGDYHMGNMILTKRDKLSIIDWHTVDFDNYGDPWYEFNRIGIEYPAFATGQIDGYFENDVPDEFWALLAYYLSASAITSIVWAKYFAPESLGDILKLNSDILDWYDGMKEIVPMWYKK</sequence>